<keyword evidence="2" id="KW-1185">Reference proteome</keyword>
<proteinExistence type="predicted"/>
<organism evidence="1 2">
    <name type="scientific">Pholiota conissans</name>
    <dbReference type="NCBI Taxonomy" id="109636"/>
    <lineage>
        <taxon>Eukaryota</taxon>
        <taxon>Fungi</taxon>
        <taxon>Dikarya</taxon>
        <taxon>Basidiomycota</taxon>
        <taxon>Agaricomycotina</taxon>
        <taxon>Agaricomycetes</taxon>
        <taxon>Agaricomycetidae</taxon>
        <taxon>Agaricales</taxon>
        <taxon>Agaricineae</taxon>
        <taxon>Strophariaceae</taxon>
        <taxon>Pholiota</taxon>
    </lineage>
</organism>
<dbReference type="Proteomes" id="UP000807469">
    <property type="component" value="Unassembled WGS sequence"/>
</dbReference>
<dbReference type="EMBL" id="MU155737">
    <property type="protein sequence ID" value="KAF9471196.1"/>
    <property type="molecule type" value="Genomic_DNA"/>
</dbReference>
<reference evidence="1" key="1">
    <citation type="submission" date="2020-11" db="EMBL/GenBank/DDBJ databases">
        <authorList>
            <consortium name="DOE Joint Genome Institute"/>
            <person name="Ahrendt S."/>
            <person name="Riley R."/>
            <person name="Andreopoulos W."/>
            <person name="Labutti K."/>
            <person name="Pangilinan J."/>
            <person name="Ruiz-Duenas F.J."/>
            <person name="Barrasa J.M."/>
            <person name="Sanchez-Garcia M."/>
            <person name="Camarero S."/>
            <person name="Miyauchi S."/>
            <person name="Serrano A."/>
            <person name="Linde D."/>
            <person name="Babiker R."/>
            <person name="Drula E."/>
            <person name="Ayuso-Fernandez I."/>
            <person name="Pacheco R."/>
            <person name="Padilla G."/>
            <person name="Ferreira P."/>
            <person name="Barriuso J."/>
            <person name="Kellner H."/>
            <person name="Castanera R."/>
            <person name="Alfaro M."/>
            <person name="Ramirez L."/>
            <person name="Pisabarro A.G."/>
            <person name="Kuo A."/>
            <person name="Tritt A."/>
            <person name="Lipzen A."/>
            <person name="He G."/>
            <person name="Yan M."/>
            <person name="Ng V."/>
            <person name="Cullen D."/>
            <person name="Martin F."/>
            <person name="Rosso M.-N."/>
            <person name="Henrissat B."/>
            <person name="Hibbett D."/>
            <person name="Martinez A.T."/>
            <person name="Grigoriev I.V."/>
        </authorList>
    </citation>
    <scope>NUCLEOTIDE SEQUENCE</scope>
    <source>
        <strain evidence="1">CIRM-BRFM 674</strain>
    </source>
</reference>
<sequence length="153" mass="16272">MDFYQRHDSSLPEDSGNLSITGGYYELLYSSPEVPIFDQTPHYLGIMQITTAFVTTFFLTTVSLATSATVTGFAGANCTGTEGQTFSVQPSECFTFENGAVKSISYSGVPNKIEFFIVTGAHSFCSTGATVFGSGSGCATAPDGDEWESVLVF</sequence>
<evidence type="ECO:0000313" key="1">
    <source>
        <dbReference type="EMBL" id="KAF9471196.1"/>
    </source>
</evidence>
<accession>A0A9P5YNT0</accession>
<comment type="caution">
    <text evidence="1">The sequence shown here is derived from an EMBL/GenBank/DDBJ whole genome shotgun (WGS) entry which is preliminary data.</text>
</comment>
<evidence type="ECO:0000313" key="2">
    <source>
        <dbReference type="Proteomes" id="UP000807469"/>
    </source>
</evidence>
<name>A0A9P5YNT0_9AGAR</name>
<protein>
    <submittedName>
        <fullName evidence="1">Uncharacterized protein</fullName>
    </submittedName>
</protein>
<gene>
    <name evidence="1" type="ORF">BDN70DRAFT_926233</name>
</gene>
<dbReference type="AlphaFoldDB" id="A0A9P5YNT0"/>
<dbReference type="OrthoDB" id="2928732at2759"/>